<gene>
    <name evidence="2" type="ORF">R3P38DRAFT_3263806</name>
</gene>
<reference evidence="2 3" key="1">
    <citation type="journal article" date="2024" name="J Genomics">
        <title>Draft genome sequencing and assembly of Favolaschia claudopus CIRM-BRFM 2984 isolated from oak limbs.</title>
        <authorList>
            <person name="Navarro D."/>
            <person name="Drula E."/>
            <person name="Chaduli D."/>
            <person name="Cazenave R."/>
            <person name="Ahrendt S."/>
            <person name="Wang J."/>
            <person name="Lipzen A."/>
            <person name="Daum C."/>
            <person name="Barry K."/>
            <person name="Grigoriev I.V."/>
            <person name="Favel A."/>
            <person name="Rosso M.N."/>
            <person name="Martin F."/>
        </authorList>
    </citation>
    <scope>NUCLEOTIDE SEQUENCE [LARGE SCALE GENOMIC DNA]</scope>
    <source>
        <strain evidence="2 3">CIRM-BRFM 2984</strain>
    </source>
</reference>
<feature type="compositionally biased region" description="Basic and acidic residues" evidence="1">
    <location>
        <begin position="116"/>
        <end position="129"/>
    </location>
</feature>
<keyword evidence="3" id="KW-1185">Reference proteome</keyword>
<feature type="compositionally biased region" description="Acidic residues" evidence="1">
    <location>
        <begin position="309"/>
        <end position="319"/>
    </location>
</feature>
<dbReference type="Proteomes" id="UP001362999">
    <property type="component" value="Unassembled WGS sequence"/>
</dbReference>
<feature type="compositionally biased region" description="Pro residues" evidence="1">
    <location>
        <begin position="381"/>
        <end position="396"/>
    </location>
</feature>
<protein>
    <submittedName>
        <fullName evidence="2">Uncharacterized protein</fullName>
    </submittedName>
</protein>
<evidence type="ECO:0000313" key="3">
    <source>
        <dbReference type="Proteomes" id="UP001362999"/>
    </source>
</evidence>
<feature type="compositionally biased region" description="Basic residues" evidence="1">
    <location>
        <begin position="328"/>
        <end position="337"/>
    </location>
</feature>
<name>A0AAW0C7Z4_9AGAR</name>
<feature type="region of interest" description="Disordered" evidence="1">
    <location>
        <begin position="285"/>
        <end position="425"/>
    </location>
</feature>
<proteinExistence type="predicted"/>
<evidence type="ECO:0000313" key="2">
    <source>
        <dbReference type="EMBL" id="KAK7034946.1"/>
    </source>
</evidence>
<dbReference type="EMBL" id="JAWWNJ010000020">
    <property type="protein sequence ID" value="KAK7034946.1"/>
    <property type="molecule type" value="Genomic_DNA"/>
</dbReference>
<evidence type="ECO:0000256" key="1">
    <source>
        <dbReference type="SAM" id="MobiDB-lite"/>
    </source>
</evidence>
<feature type="region of interest" description="Disordered" evidence="1">
    <location>
        <begin position="1"/>
        <end position="23"/>
    </location>
</feature>
<accession>A0AAW0C7Z4</accession>
<dbReference type="AlphaFoldDB" id="A0AAW0C7Z4"/>
<feature type="region of interest" description="Disordered" evidence="1">
    <location>
        <begin position="98"/>
        <end position="129"/>
    </location>
</feature>
<sequence>MASSSSELSEQRGECTAYEEETKEECTCSEFRPLKKTGLCANCFHAQNEHLLLSQRKTVKGVLAGILGTKGLTVGGGASGSSKTLDSIAKARKGLALSGSRKAAANQESNKGMRPTRSEGKVKNKSKETPENTNIFKVVSVYILTCGTEYVDDGEERSLELPASHTRIPDKVDVQKGELNGIAVLRDHEGIPLDRTWNHEELCDALAALLPGPFGYFERQQIDDTKGFDHPGWYLATISQRRLRLVPANYPTGAQVDYNKGANTTGWRNNRVWIVSRKPVPKEISHEWASPEAQDFREASESNLKAGGDETDSDEDEDFALPIEPSSKLRRSKRRSIQRNDEEPQKKKRKSSETGIFNDDVAHEIMGSEYIDLTATDEPASRPPTPDWARTPPPKAPTVDPKFSDEYKVDPSWGNPYSDERKYTF</sequence>
<comment type="caution">
    <text evidence="2">The sequence shown here is derived from an EMBL/GenBank/DDBJ whole genome shotgun (WGS) entry which is preliminary data.</text>
</comment>
<organism evidence="2 3">
    <name type="scientific">Favolaschia claudopus</name>
    <dbReference type="NCBI Taxonomy" id="2862362"/>
    <lineage>
        <taxon>Eukaryota</taxon>
        <taxon>Fungi</taxon>
        <taxon>Dikarya</taxon>
        <taxon>Basidiomycota</taxon>
        <taxon>Agaricomycotina</taxon>
        <taxon>Agaricomycetes</taxon>
        <taxon>Agaricomycetidae</taxon>
        <taxon>Agaricales</taxon>
        <taxon>Marasmiineae</taxon>
        <taxon>Mycenaceae</taxon>
        <taxon>Favolaschia</taxon>
    </lineage>
</organism>